<dbReference type="GeneID" id="25796139"/>
<reference evidence="1 2" key="1">
    <citation type="journal article" date="2011" name="Genome Biol.">
        <title>Comparative genome sequence analysis underscores mycoparasitism as the ancestral life style of Trichoderma.</title>
        <authorList>
            <person name="Kubicek C.P."/>
            <person name="Herrera-Estrella A."/>
            <person name="Seidl-Seiboth V."/>
            <person name="Martinez D.A."/>
            <person name="Druzhinina I.S."/>
            <person name="Thon M."/>
            <person name="Zeilinger S."/>
            <person name="Casas-Flores S."/>
            <person name="Horwitz B.A."/>
            <person name="Mukherjee P.K."/>
            <person name="Mukherjee M."/>
            <person name="Kredics L."/>
            <person name="Alcaraz L.D."/>
            <person name="Aerts A."/>
            <person name="Antal Z."/>
            <person name="Atanasova L."/>
            <person name="Cervantes-Badillo M.G."/>
            <person name="Challacombe J."/>
            <person name="Chertkov O."/>
            <person name="McCluskey K."/>
            <person name="Coulpier F."/>
            <person name="Deshpande N."/>
            <person name="von Doehren H."/>
            <person name="Ebbole D.J."/>
            <person name="Esquivel-Naranjo E.U."/>
            <person name="Fekete E."/>
            <person name="Flipphi M."/>
            <person name="Glaser F."/>
            <person name="Gomez-Rodriguez E.Y."/>
            <person name="Gruber S."/>
            <person name="Han C."/>
            <person name="Henrissat B."/>
            <person name="Hermosa R."/>
            <person name="Hernandez-Onate M."/>
            <person name="Karaffa L."/>
            <person name="Kosti I."/>
            <person name="Le Crom S."/>
            <person name="Lindquist E."/>
            <person name="Lucas S."/>
            <person name="Luebeck M."/>
            <person name="Luebeck P.S."/>
            <person name="Margeot A."/>
            <person name="Metz B."/>
            <person name="Misra M."/>
            <person name="Nevalainen H."/>
            <person name="Omann M."/>
            <person name="Packer N."/>
            <person name="Perrone G."/>
            <person name="Uresti-Rivera E.E."/>
            <person name="Salamov A."/>
            <person name="Schmoll M."/>
            <person name="Seiboth B."/>
            <person name="Shapiro H."/>
            <person name="Sukno S."/>
            <person name="Tamayo-Ramos J.A."/>
            <person name="Tisch D."/>
            <person name="Wiest A."/>
            <person name="Wilkinson H.H."/>
            <person name="Zhang M."/>
            <person name="Coutinho P.M."/>
            <person name="Kenerley C.M."/>
            <person name="Monte E."/>
            <person name="Baker S.E."/>
            <person name="Grigoriev I.V."/>
        </authorList>
    </citation>
    <scope>NUCLEOTIDE SEQUENCE [LARGE SCALE GENOMIC DNA]</scope>
    <source>
        <strain evidence="2">Gv29-8 / FGSC 10586</strain>
    </source>
</reference>
<protein>
    <submittedName>
        <fullName evidence="1">Uncharacterized protein</fullName>
    </submittedName>
</protein>
<evidence type="ECO:0000313" key="1">
    <source>
        <dbReference type="EMBL" id="EHK22266.1"/>
    </source>
</evidence>
<proteinExistence type="predicted"/>
<evidence type="ECO:0000313" key="2">
    <source>
        <dbReference type="Proteomes" id="UP000007115"/>
    </source>
</evidence>
<dbReference type="InParanoid" id="G9MT10"/>
<dbReference type="VEuPathDB" id="FungiDB:TRIVIDRAFT_60865"/>
<name>G9MT10_HYPVG</name>
<dbReference type="AlphaFoldDB" id="G9MT10"/>
<dbReference type="RefSeq" id="XP_013956491.1">
    <property type="nucleotide sequence ID" value="XM_014101016.1"/>
</dbReference>
<dbReference type="eggNOG" id="ENOG502RNJY">
    <property type="taxonomic scope" value="Eukaryota"/>
</dbReference>
<organism evidence="1 2">
    <name type="scientific">Hypocrea virens (strain Gv29-8 / FGSC 10586)</name>
    <name type="common">Gliocladium virens</name>
    <name type="synonym">Trichoderma virens</name>
    <dbReference type="NCBI Taxonomy" id="413071"/>
    <lineage>
        <taxon>Eukaryota</taxon>
        <taxon>Fungi</taxon>
        <taxon>Dikarya</taxon>
        <taxon>Ascomycota</taxon>
        <taxon>Pezizomycotina</taxon>
        <taxon>Sordariomycetes</taxon>
        <taxon>Hypocreomycetidae</taxon>
        <taxon>Hypocreales</taxon>
        <taxon>Hypocreaceae</taxon>
        <taxon>Trichoderma</taxon>
    </lineage>
</organism>
<dbReference type="EMBL" id="ABDF02000006">
    <property type="protein sequence ID" value="EHK22266.1"/>
    <property type="molecule type" value="Genomic_DNA"/>
</dbReference>
<gene>
    <name evidence="1" type="ORF">TRIVIDRAFT_60865</name>
</gene>
<accession>G9MT10</accession>
<sequence length="160" mass="18107">MSPMKTYACLKLLYDPVASQQLNIVFELLGLQRLPLTLTRKIWEFDPKSSDIVARFCSVLQLAAEMNSAPTVPSFCPLSEVRFWSRGQYHTVQKDMGSELPFVRVTVDSRGVKKLERVNTQSILSSDGEVSVILLSDLFSNIEASFGFGLRRLEAPRRYD</sequence>
<dbReference type="HOGENOM" id="CLU_1652388_0_0_1"/>
<dbReference type="OrthoDB" id="4763081at2759"/>
<keyword evidence="2" id="KW-1185">Reference proteome</keyword>
<comment type="caution">
    <text evidence="1">The sequence shown here is derived from an EMBL/GenBank/DDBJ whole genome shotgun (WGS) entry which is preliminary data.</text>
</comment>
<dbReference type="Proteomes" id="UP000007115">
    <property type="component" value="Unassembled WGS sequence"/>
</dbReference>